<dbReference type="AlphaFoldDB" id="J3NV52"/>
<evidence type="ECO:0000256" key="1">
    <source>
        <dbReference type="SAM" id="Phobius"/>
    </source>
</evidence>
<sequence>MLILGFENLKYNKLLRRTFYCYKKALLLHEKEAIWAKRFWRFVAVFIILYIYIYINLFTLFELYNPWGALRIGVAI</sequence>
<dbReference type="HOGENOM" id="CLU_2654626_0_0_1"/>
<protein>
    <submittedName>
        <fullName evidence="2 3">Uncharacterized protein</fullName>
    </submittedName>
</protein>
<dbReference type="VEuPathDB" id="FungiDB:GGTG_05165"/>
<proteinExistence type="predicted"/>
<evidence type="ECO:0000313" key="3">
    <source>
        <dbReference type="EnsemblFungi" id="EJT75228"/>
    </source>
</evidence>
<reference evidence="4" key="1">
    <citation type="submission" date="2010-07" db="EMBL/GenBank/DDBJ databases">
        <title>The genome sequence of Gaeumannomyces graminis var. tritici strain R3-111a-1.</title>
        <authorList>
            <consortium name="The Broad Institute Genome Sequencing Platform"/>
            <person name="Ma L.-J."/>
            <person name="Dead R."/>
            <person name="Young S."/>
            <person name="Zeng Q."/>
            <person name="Koehrsen M."/>
            <person name="Alvarado L."/>
            <person name="Berlin A."/>
            <person name="Chapman S.B."/>
            <person name="Chen Z."/>
            <person name="Freedman E."/>
            <person name="Gellesch M."/>
            <person name="Goldberg J."/>
            <person name="Griggs A."/>
            <person name="Gujja S."/>
            <person name="Heilman E.R."/>
            <person name="Heiman D."/>
            <person name="Hepburn T."/>
            <person name="Howarth C."/>
            <person name="Jen D."/>
            <person name="Larson L."/>
            <person name="Mehta T."/>
            <person name="Neiman D."/>
            <person name="Pearson M."/>
            <person name="Roberts A."/>
            <person name="Saif S."/>
            <person name="Shea T."/>
            <person name="Shenoy N."/>
            <person name="Sisk P."/>
            <person name="Stolte C."/>
            <person name="Sykes S."/>
            <person name="Walk T."/>
            <person name="White J."/>
            <person name="Yandava C."/>
            <person name="Haas B."/>
            <person name="Nusbaum C."/>
            <person name="Birren B."/>
        </authorList>
    </citation>
    <scope>NUCLEOTIDE SEQUENCE [LARGE SCALE GENOMIC DNA]</scope>
    <source>
        <strain evidence="4">R3-111a-1</strain>
    </source>
</reference>
<dbReference type="GeneID" id="20345623"/>
<reference evidence="3" key="5">
    <citation type="submission" date="2018-04" db="UniProtKB">
        <authorList>
            <consortium name="EnsemblFungi"/>
        </authorList>
    </citation>
    <scope>IDENTIFICATION</scope>
    <source>
        <strain evidence="3">R3-111a-1</strain>
    </source>
</reference>
<dbReference type="EMBL" id="GL385397">
    <property type="protein sequence ID" value="EJT75228.1"/>
    <property type="molecule type" value="Genomic_DNA"/>
</dbReference>
<keyword evidence="1" id="KW-1133">Transmembrane helix</keyword>
<dbReference type="EnsemblFungi" id="EJT75228">
    <property type="protein sequence ID" value="EJT75228"/>
    <property type="gene ID" value="GGTG_05165"/>
</dbReference>
<dbReference type="RefSeq" id="XP_009221228.1">
    <property type="nucleotide sequence ID" value="XM_009222964.1"/>
</dbReference>
<feature type="transmembrane region" description="Helical" evidence="1">
    <location>
        <begin position="39"/>
        <end position="61"/>
    </location>
</feature>
<accession>J3NV52</accession>
<gene>
    <name evidence="3" type="primary">20345623</name>
    <name evidence="2" type="ORF">GGTG_05165</name>
</gene>
<keyword evidence="4" id="KW-1185">Reference proteome</keyword>
<evidence type="ECO:0000313" key="2">
    <source>
        <dbReference type="EMBL" id="EJT75228.1"/>
    </source>
</evidence>
<reference evidence="3" key="4">
    <citation type="journal article" date="2015" name="G3 (Bethesda)">
        <title>Genome sequences of three phytopathogenic species of the Magnaporthaceae family of fungi.</title>
        <authorList>
            <person name="Okagaki L.H."/>
            <person name="Nunes C.C."/>
            <person name="Sailsbery J."/>
            <person name="Clay B."/>
            <person name="Brown D."/>
            <person name="John T."/>
            <person name="Oh Y."/>
            <person name="Young N."/>
            <person name="Fitzgerald M."/>
            <person name="Haas B.J."/>
            <person name="Zeng Q."/>
            <person name="Young S."/>
            <person name="Adiconis X."/>
            <person name="Fan L."/>
            <person name="Levin J.Z."/>
            <person name="Mitchell T.K."/>
            <person name="Okubara P.A."/>
            <person name="Farman M.L."/>
            <person name="Kohn L.M."/>
            <person name="Birren B."/>
            <person name="Ma L.-J."/>
            <person name="Dean R.A."/>
        </authorList>
    </citation>
    <scope>NUCLEOTIDE SEQUENCE</scope>
    <source>
        <strain evidence="3">R3-111a-1</strain>
    </source>
</reference>
<keyword evidence="1" id="KW-0812">Transmembrane</keyword>
<evidence type="ECO:0000313" key="4">
    <source>
        <dbReference type="Proteomes" id="UP000006039"/>
    </source>
</evidence>
<reference evidence="2" key="2">
    <citation type="submission" date="2010-07" db="EMBL/GenBank/DDBJ databases">
        <authorList>
            <consortium name="The Broad Institute Genome Sequencing Platform"/>
            <consortium name="Broad Institute Genome Sequencing Center for Infectious Disease"/>
            <person name="Ma L.-J."/>
            <person name="Dead R."/>
            <person name="Young S."/>
            <person name="Zeng Q."/>
            <person name="Koehrsen M."/>
            <person name="Alvarado L."/>
            <person name="Berlin A."/>
            <person name="Chapman S.B."/>
            <person name="Chen Z."/>
            <person name="Freedman E."/>
            <person name="Gellesch M."/>
            <person name="Goldberg J."/>
            <person name="Griggs A."/>
            <person name="Gujja S."/>
            <person name="Heilman E.R."/>
            <person name="Heiman D."/>
            <person name="Hepburn T."/>
            <person name="Howarth C."/>
            <person name="Jen D."/>
            <person name="Larson L."/>
            <person name="Mehta T."/>
            <person name="Neiman D."/>
            <person name="Pearson M."/>
            <person name="Roberts A."/>
            <person name="Saif S."/>
            <person name="Shea T."/>
            <person name="Shenoy N."/>
            <person name="Sisk P."/>
            <person name="Stolte C."/>
            <person name="Sykes S."/>
            <person name="Walk T."/>
            <person name="White J."/>
            <person name="Yandava C."/>
            <person name="Haas B."/>
            <person name="Nusbaum C."/>
            <person name="Birren B."/>
        </authorList>
    </citation>
    <scope>NUCLEOTIDE SEQUENCE</scope>
    <source>
        <strain evidence="2">R3-111a-1</strain>
    </source>
</reference>
<reference evidence="2" key="3">
    <citation type="submission" date="2010-09" db="EMBL/GenBank/DDBJ databases">
        <title>Annotation of Gaeumannomyces graminis var. tritici R3-111a-1.</title>
        <authorList>
            <consortium name="The Broad Institute Genome Sequencing Platform"/>
            <person name="Ma L.-J."/>
            <person name="Dead R."/>
            <person name="Young S.K."/>
            <person name="Zeng Q."/>
            <person name="Gargeya S."/>
            <person name="Fitzgerald M."/>
            <person name="Haas B."/>
            <person name="Abouelleil A."/>
            <person name="Alvarado L."/>
            <person name="Arachchi H.M."/>
            <person name="Berlin A."/>
            <person name="Brown A."/>
            <person name="Chapman S.B."/>
            <person name="Chen Z."/>
            <person name="Dunbar C."/>
            <person name="Freedman E."/>
            <person name="Gearin G."/>
            <person name="Gellesch M."/>
            <person name="Goldberg J."/>
            <person name="Griggs A."/>
            <person name="Gujja S."/>
            <person name="Heiman D."/>
            <person name="Howarth C."/>
            <person name="Larson L."/>
            <person name="Lui A."/>
            <person name="MacDonald P.J.P."/>
            <person name="Mehta T."/>
            <person name="Montmayeur A."/>
            <person name="Murphy C."/>
            <person name="Neiman D."/>
            <person name="Pearson M."/>
            <person name="Priest M."/>
            <person name="Roberts A."/>
            <person name="Saif S."/>
            <person name="Shea T."/>
            <person name="Shenoy N."/>
            <person name="Sisk P."/>
            <person name="Stolte C."/>
            <person name="Sykes S."/>
            <person name="Yandava C."/>
            <person name="Wortman J."/>
            <person name="Nusbaum C."/>
            <person name="Birren B."/>
        </authorList>
    </citation>
    <scope>NUCLEOTIDE SEQUENCE</scope>
    <source>
        <strain evidence="2">R3-111a-1</strain>
    </source>
</reference>
<dbReference type="Proteomes" id="UP000006039">
    <property type="component" value="Unassembled WGS sequence"/>
</dbReference>
<keyword evidence="1" id="KW-0472">Membrane</keyword>
<name>J3NV52_GAET3</name>
<organism evidence="2">
    <name type="scientific">Gaeumannomyces tritici (strain R3-111a-1)</name>
    <name type="common">Wheat and barley take-all root rot fungus</name>
    <name type="synonym">Gaeumannomyces graminis var. tritici</name>
    <dbReference type="NCBI Taxonomy" id="644352"/>
    <lineage>
        <taxon>Eukaryota</taxon>
        <taxon>Fungi</taxon>
        <taxon>Dikarya</taxon>
        <taxon>Ascomycota</taxon>
        <taxon>Pezizomycotina</taxon>
        <taxon>Sordariomycetes</taxon>
        <taxon>Sordariomycetidae</taxon>
        <taxon>Magnaporthales</taxon>
        <taxon>Magnaporthaceae</taxon>
        <taxon>Gaeumannomyces</taxon>
    </lineage>
</organism>